<dbReference type="Pfam" id="PF00703">
    <property type="entry name" value="Glyco_hydro_2"/>
    <property type="match status" value="1"/>
</dbReference>
<keyword evidence="5" id="KW-0326">Glycosidase</keyword>
<dbReference type="SUPFAM" id="SSF49785">
    <property type="entry name" value="Galactose-binding domain-like"/>
    <property type="match status" value="1"/>
</dbReference>
<dbReference type="InterPro" id="IPR006102">
    <property type="entry name" value="Ig-like_GH2"/>
</dbReference>
<protein>
    <recommendedName>
        <fullName evidence="3">beta-mannosidase</fullName>
        <ecNumber evidence="3">3.2.1.25</ecNumber>
    </recommendedName>
</protein>
<evidence type="ECO:0000313" key="8">
    <source>
        <dbReference type="EMBL" id="MFC7183484.1"/>
    </source>
</evidence>
<gene>
    <name evidence="8" type="ORF">ACFQMG_28475</name>
</gene>
<evidence type="ECO:0000256" key="4">
    <source>
        <dbReference type="ARBA" id="ARBA00022801"/>
    </source>
</evidence>
<dbReference type="InterPro" id="IPR008979">
    <property type="entry name" value="Galactose-bd-like_sf"/>
</dbReference>
<accession>A0ABW2G1V3</accession>
<dbReference type="Pfam" id="PF22666">
    <property type="entry name" value="Glyco_hydro_2_N2"/>
    <property type="match status" value="1"/>
</dbReference>
<dbReference type="SUPFAM" id="SSF51445">
    <property type="entry name" value="(Trans)glycosidases"/>
    <property type="match status" value="1"/>
</dbReference>
<dbReference type="InterPro" id="IPR017853">
    <property type="entry name" value="GH"/>
</dbReference>
<evidence type="ECO:0000256" key="3">
    <source>
        <dbReference type="ARBA" id="ARBA00012754"/>
    </source>
</evidence>
<dbReference type="InterPro" id="IPR013783">
    <property type="entry name" value="Ig-like_fold"/>
</dbReference>
<comment type="similarity">
    <text evidence="2">Belongs to the glycosyl hydrolase 2 family.</text>
</comment>
<comment type="caution">
    <text evidence="8">The sequence shown here is derived from an EMBL/GenBank/DDBJ whole genome shotgun (WGS) entry which is preliminary data.</text>
</comment>
<comment type="catalytic activity">
    <reaction evidence="1">
        <text>Hydrolysis of terminal, non-reducing beta-D-mannose residues in beta-D-mannosides.</text>
        <dbReference type="EC" id="3.2.1.25"/>
    </reaction>
</comment>
<evidence type="ECO:0000259" key="7">
    <source>
        <dbReference type="Pfam" id="PF22666"/>
    </source>
</evidence>
<dbReference type="InterPro" id="IPR050887">
    <property type="entry name" value="Beta-mannosidase_GH2"/>
</dbReference>
<dbReference type="Gene3D" id="2.60.120.260">
    <property type="entry name" value="Galactose-binding domain-like"/>
    <property type="match status" value="1"/>
</dbReference>
<dbReference type="InterPro" id="IPR036156">
    <property type="entry name" value="Beta-gal/glucu_dom_sf"/>
</dbReference>
<dbReference type="EMBL" id="JBHTAJ010000069">
    <property type="protein sequence ID" value="MFC7183484.1"/>
    <property type="molecule type" value="Genomic_DNA"/>
</dbReference>
<dbReference type="SUPFAM" id="SSF49303">
    <property type="entry name" value="beta-Galactosidase/glucuronidase domain"/>
    <property type="match status" value="1"/>
</dbReference>
<dbReference type="InterPro" id="IPR054593">
    <property type="entry name" value="Beta-mannosidase-like_N2"/>
</dbReference>
<sequence length="830" mass="91758">MTVRSTIDAGWRLTLTDPHPDAPADLHGRVVPAAVPGCVHTDLLAAGLLPDPYVGLNEAEQHWIGRSGWTWTTVFDLPAAAGATRRELVFHGLDTVAEISINGRVVGRTANMHRTHVFDVTDLLVPAGNELRVRIDSVYAYTDARRAESGELPTTYDEPFNHVRKMAANFGWDWGPTLVTAGIWKPVELLSWSGARLESVRPVVTVERPGQDGPAAATAHVTVRRDPDAPDSELLLTATIAGRRATGPVPAGADTAELTVEVPDARLWWPIGLGEQPLYDLEVGLSSGVGTEDRWTRRIGFRTTALHTAPDRAGTPFEILVNGVHVPVRGVNWIPEDCFVSRLSREDYAAALDHAVEANVNLMRVWGGGIYEKDDFYDLCDERGLLVWQDFLFACATYSEEEPLRGEVLAEARDNVTRLAPHPSLVLWNGNNENLWGHRDWGWPEVLGDRTWGLGYYTELLPAIVAELDPSRPYWPGSPWSGSSDLHPNDPLHGPIHIWDVWNERDWTAYAEYQPRFVAEFGFQGPACWPTVRRAIDDGPPAPTGPVADAHQKAKDGVAKLQRGILPHLPDRRSKDPEQEMADWIYLAQLNQARAVRFGVDHLRGQWPRCSGTILWQLNDCWPVASWATVDGDGHRKLAWYALRAAYRPRHAAVSLATGRRPFVRLTNNGADAWRTDITVQVHTVTGELLSQAVHPVALSVGATASVPVELAPDHPAGFPMVVTVCEDGAVRDRILTVEDIAADLPAARFSVTTEAVPDGVRVRVLARTFLRDVVLHADRLDDDASVDEQMVTLLPGEEHVFHARTTAPADDPRWQHPLTVRCVNDLVER</sequence>
<name>A0ABW2G1V3_9ACTN</name>
<keyword evidence="9" id="KW-1185">Reference proteome</keyword>
<dbReference type="RefSeq" id="WP_345703909.1">
    <property type="nucleotide sequence ID" value="NZ_BAABKV010000001.1"/>
</dbReference>
<dbReference type="GO" id="GO:0016787">
    <property type="term" value="F:hydrolase activity"/>
    <property type="evidence" value="ECO:0007669"/>
    <property type="project" value="UniProtKB-KW"/>
</dbReference>
<reference evidence="9" key="1">
    <citation type="journal article" date="2019" name="Int. J. Syst. Evol. Microbiol.">
        <title>The Global Catalogue of Microorganisms (GCM) 10K type strain sequencing project: providing services to taxonomists for standard genome sequencing and annotation.</title>
        <authorList>
            <consortium name="The Broad Institute Genomics Platform"/>
            <consortium name="The Broad Institute Genome Sequencing Center for Infectious Disease"/>
            <person name="Wu L."/>
            <person name="Ma J."/>
        </authorList>
    </citation>
    <scope>NUCLEOTIDE SEQUENCE [LARGE SCALE GENOMIC DNA]</scope>
    <source>
        <strain evidence="9">CGMCC 1.12859</strain>
    </source>
</reference>
<feature type="domain" description="Beta-mannosidase-like galactose-binding" evidence="7">
    <location>
        <begin position="30"/>
        <end position="185"/>
    </location>
</feature>
<dbReference type="EC" id="3.2.1.25" evidence="3"/>
<feature type="domain" description="Glycoside hydrolase family 2 immunoglobulin-like beta-sandwich" evidence="6">
    <location>
        <begin position="255"/>
        <end position="302"/>
    </location>
</feature>
<evidence type="ECO:0000256" key="1">
    <source>
        <dbReference type="ARBA" id="ARBA00000829"/>
    </source>
</evidence>
<evidence type="ECO:0000313" key="9">
    <source>
        <dbReference type="Proteomes" id="UP001596435"/>
    </source>
</evidence>
<proteinExistence type="inferred from homology"/>
<dbReference type="PANTHER" id="PTHR43730:SF1">
    <property type="entry name" value="BETA-MANNOSIDASE"/>
    <property type="match status" value="1"/>
</dbReference>
<evidence type="ECO:0000259" key="6">
    <source>
        <dbReference type="Pfam" id="PF00703"/>
    </source>
</evidence>
<organism evidence="8 9">
    <name type="scientific">Kitasatospora paranensis</name>
    <dbReference type="NCBI Taxonomy" id="258053"/>
    <lineage>
        <taxon>Bacteria</taxon>
        <taxon>Bacillati</taxon>
        <taxon>Actinomycetota</taxon>
        <taxon>Actinomycetes</taxon>
        <taxon>Kitasatosporales</taxon>
        <taxon>Streptomycetaceae</taxon>
        <taxon>Kitasatospora</taxon>
    </lineage>
</organism>
<dbReference type="PANTHER" id="PTHR43730">
    <property type="entry name" value="BETA-MANNOSIDASE"/>
    <property type="match status" value="1"/>
</dbReference>
<dbReference type="Gene3D" id="2.60.40.10">
    <property type="entry name" value="Immunoglobulins"/>
    <property type="match status" value="1"/>
</dbReference>
<dbReference type="Proteomes" id="UP001596435">
    <property type="component" value="Unassembled WGS sequence"/>
</dbReference>
<evidence type="ECO:0000256" key="2">
    <source>
        <dbReference type="ARBA" id="ARBA00007401"/>
    </source>
</evidence>
<evidence type="ECO:0000256" key="5">
    <source>
        <dbReference type="ARBA" id="ARBA00023295"/>
    </source>
</evidence>
<keyword evidence="4 8" id="KW-0378">Hydrolase</keyword>
<dbReference type="Gene3D" id="3.20.20.80">
    <property type="entry name" value="Glycosidases"/>
    <property type="match status" value="1"/>
</dbReference>